<dbReference type="Proteomes" id="UP000579281">
    <property type="component" value="Unassembled WGS sequence"/>
</dbReference>
<name>A0A841KPG3_9FIRM</name>
<feature type="transmembrane region" description="Helical" evidence="1">
    <location>
        <begin position="121"/>
        <end position="146"/>
    </location>
</feature>
<dbReference type="InterPro" id="IPR009793">
    <property type="entry name" value="DUF1361"/>
</dbReference>
<evidence type="ECO:0000313" key="2">
    <source>
        <dbReference type="EMBL" id="MBB6215201.1"/>
    </source>
</evidence>
<keyword evidence="1" id="KW-1133">Transmembrane helix</keyword>
<accession>A0A841KPG3</accession>
<comment type="caution">
    <text evidence="2">The sequence shown here is derived from an EMBL/GenBank/DDBJ whole genome shotgun (WGS) entry which is preliminary data.</text>
</comment>
<keyword evidence="3" id="KW-1185">Reference proteome</keyword>
<feature type="transmembrane region" description="Helical" evidence="1">
    <location>
        <begin position="207"/>
        <end position="228"/>
    </location>
</feature>
<feature type="transmembrane region" description="Helical" evidence="1">
    <location>
        <begin position="74"/>
        <end position="91"/>
    </location>
</feature>
<protein>
    <submittedName>
        <fullName evidence="2">Putative membrane protein</fullName>
    </submittedName>
</protein>
<feature type="transmembrane region" description="Helical" evidence="1">
    <location>
        <begin position="12"/>
        <end position="33"/>
    </location>
</feature>
<dbReference type="EMBL" id="JACHEN010000006">
    <property type="protein sequence ID" value="MBB6215201.1"/>
    <property type="molecule type" value="Genomic_DNA"/>
</dbReference>
<dbReference type="Pfam" id="PF07099">
    <property type="entry name" value="DUF1361"/>
    <property type="match status" value="1"/>
</dbReference>
<keyword evidence="1" id="KW-0812">Transmembrane</keyword>
<feature type="transmembrane region" description="Helical" evidence="1">
    <location>
        <begin position="45"/>
        <end position="67"/>
    </location>
</feature>
<reference evidence="2 3" key="1">
    <citation type="submission" date="2020-08" db="EMBL/GenBank/DDBJ databases">
        <title>Genomic Encyclopedia of Type Strains, Phase IV (KMG-IV): sequencing the most valuable type-strain genomes for metagenomic binning, comparative biology and taxonomic classification.</title>
        <authorList>
            <person name="Goeker M."/>
        </authorList>
    </citation>
    <scope>NUCLEOTIDE SEQUENCE [LARGE SCALE GENOMIC DNA]</scope>
    <source>
        <strain evidence="2 3">DSM 103526</strain>
    </source>
</reference>
<keyword evidence="1" id="KW-0472">Membrane</keyword>
<evidence type="ECO:0000256" key="1">
    <source>
        <dbReference type="SAM" id="Phobius"/>
    </source>
</evidence>
<feature type="transmembrane region" description="Helical" evidence="1">
    <location>
        <begin position="158"/>
        <end position="178"/>
    </location>
</feature>
<sequence length="238" mass="28415">MDFRNRSMFHRSILFILGIYILLSLTGYGMVRFRAIYTGTMAYRYLLWNLFLAWVPLGVSVIMNYLYIYCRPRILRMIFLISLGCIWLPFYPNAPYILTDFIHLNQMKFYFGTGSYNMSFIVWYDFIMICLFVLTGFFIGFVSLYLVHNMVKDRFGSWLGWVFVFVILFLSSFGIYLGRFIRWNSWDLIYRPMLLLESILESFHNHALAFTFSFGTFLVLMYIALYTLTTLSNKKCDR</sequence>
<gene>
    <name evidence="2" type="ORF">HNQ80_001290</name>
</gene>
<dbReference type="RefSeq" id="WP_184309286.1">
    <property type="nucleotide sequence ID" value="NZ_JACHEN010000006.1"/>
</dbReference>
<proteinExistence type="predicted"/>
<evidence type="ECO:0000313" key="3">
    <source>
        <dbReference type="Proteomes" id="UP000579281"/>
    </source>
</evidence>
<organism evidence="2 3">
    <name type="scientific">Anaerosolibacter carboniphilus</name>
    <dbReference type="NCBI Taxonomy" id="1417629"/>
    <lineage>
        <taxon>Bacteria</taxon>
        <taxon>Bacillati</taxon>
        <taxon>Bacillota</taxon>
        <taxon>Clostridia</taxon>
        <taxon>Peptostreptococcales</taxon>
        <taxon>Thermotaleaceae</taxon>
        <taxon>Anaerosolibacter</taxon>
    </lineage>
</organism>
<dbReference type="AlphaFoldDB" id="A0A841KPG3"/>